<evidence type="ECO:0000256" key="8">
    <source>
        <dbReference type="ARBA" id="ARBA00022989"/>
    </source>
</evidence>
<dbReference type="PANTHER" id="PTHR45436:SF5">
    <property type="entry name" value="SENSOR HISTIDINE KINASE TRCS"/>
    <property type="match status" value="1"/>
</dbReference>
<evidence type="ECO:0000256" key="10">
    <source>
        <dbReference type="ARBA" id="ARBA00023136"/>
    </source>
</evidence>
<dbReference type="SUPFAM" id="SSF47384">
    <property type="entry name" value="Homodimeric domain of signal transducing histidine kinase"/>
    <property type="match status" value="1"/>
</dbReference>
<feature type="region of interest" description="Disordered" evidence="11">
    <location>
        <begin position="472"/>
        <end position="492"/>
    </location>
</feature>
<comment type="caution">
    <text evidence="15">The sequence shown here is derived from an EMBL/GenBank/DDBJ whole genome shotgun (WGS) entry which is preliminary data.</text>
</comment>
<evidence type="ECO:0000256" key="9">
    <source>
        <dbReference type="ARBA" id="ARBA00023012"/>
    </source>
</evidence>
<dbReference type="InterPro" id="IPR036890">
    <property type="entry name" value="HATPase_C_sf"/>
</dbReference>
<dbReference type="InterPro" id="IPR050428">
    <property type="entry name" value="TCS_sensor_his_kinase"/>
</dbReference>
<keyword evidence="7 15" id="KW-0418">Kinase</keyword>
<dbReference type="CDD" id="cd00082">
    <property type="entry name" value="HisKA"/>
    <property type="match status" value="1"/>
</dbReference>
<evidence type="ECO:0000313" key="15">
    <source>
        <dbReference type="EMBL" id="GAA1949913.1"/>
    </source>
</evidence>
<evidence type="ECO:0000313" key="16">
    <source>
        <dbReference type="Proteomes" id="UP001501116"/>
    </source>
</evidence>
<dbReference type="SMART" id="SM00387">
    <property type="entry name" value="HATPase_c"/>
    <property type="match status" value="1"/>
</dbReference>
<dbReference type="SUPFAM" id="SSF55874">
    <property type="entry name" value="ATPase domain of HSP90 chaperone/DNA topoisomerase II/histidine kinase"/>
    <property type="match status" value="1"/>
</dbReference>
<evidence type="ECO:0000256" key="5">
    <source>
        <dbReference type="ARBA" id="ARBA00022679"/>
    </source>
</evidence>
<comment type="subcellular location">
    <subcellularLocation>
        <location evidence="2">Cell membrane</location>
    </subcellularLocation>
</comment>
<dbReference type="Gene3D" id="3.30.565.10">
    <property type="entry name" value="Histidine kinase-like ATPase, C-terminal domain"/>
    <property type="match status" value="1"/>
</dbReference>
<evidence type="ECO:0000256" key="7">
    <source>
        <dbReference type="ARBA" id="ARBA00022777"/>
    </source>
</evidence>
<evidence type="ECO:0000256" key="6">
    <source>
        <dbReference type="ARBA" id="ARBA00022692"/>
    </source>
</evidence>
<dbReference type="Proteomes" id="UP001501116">
    <property type="component" value="Unassembled WGS sequence"/>
</dbReference>
<dbReference type="SMART" id="SM00304">
    <property type="entry name" value="HAMP"/>
    <property type="match status" value="1"/>
</dbReference>
<dbReference type="EC" id="2.7.13.3" evidence="3"/>
<keyword evidence="5" id="KW-0808">Transferase</keyword>
<feature type="transmembrane region" description="Helical" evidence="12">
    <location>
        <begin position="159"/>
        <end position="185"/>
    </location>
</feature>
<evidence type="ECO:0000256" key="4">
    <source>
        <dbReference type="ARBA" id="ARBA00022553"/>
    </source>
</evidence>
<accession>A0ABN2QDN9</accession>
<dbReference type="PANTHER" id="PTHR45436">
    <property type="entry name" value="SENSOR HISTIDINE KINASE YKOH"/>
    <property type="match status" value="1"/>
</dbReference>
<dbReference type="Gene3D" id="1.10.287.130">
    <property type="match status" value="1"/>
</dbReference>
<dbReference type="EMBL" id="BAAANN010000006">
    <property type="protein sequence ID" value="GAA1949913.1"/>
    <property type="molecule type" value="Genomic_DNA"/>
</dbReference>
<dbReference type="CDD" id="cd00075">
    <property type="entry name" value="HATPase"/>
    <property type="match status" value="1"/>
</dbReference>
<evidence type="ECO:0000256" key="3">
    <source>
        <dbReference type="ARBA" id="ARBA00012438"/>
    </source>
</evidence>
<dbReference type="Gene3D" id="6.10.340.10">
    <property type="match status" value="1"/>
</dbReference>
<dbReference type="InterPro" id="IPR004358">
    <property type="entry name" value="Sig_transdc_His_kin-like_C"/>
</dbReference>
<gene>
    <name evidence="15" type="ORF">GCM10009754_18160</name>
</gene>
<dbReference type="PRINTS" id="PR00344">
    <property type="entry name" value="BCTRLSENSOR"/>
</dbReference>
<evidence type="ECO:0000256" key="2">
    <source>
        <dbReference type="ARBA" id="ARBA00004236"/>
    </source>
</evidence>
<keyword evidence="4" id="KW-0597">Phosphoprotein</keyword>
<keyword evidence="16" id="KW-1185">Reference proteome</keyword>
<keyword evidence="10 12" id="KW-0472">Membrane</keyword>
<dbReference type="SMART" id="SM00388">
    <property type="entry name" value="HisKA"/>
    <property type="match status" value="1"/>
</dbReference>
<keyword evidence="6 12" id="KW-0812">Transmembrane</keyword>
<dbReference type="InterPro" id="IPR003660">
    <property type="entry name" value="HAMP_dom"/>
</dbReference>
<dbReference type="InterPro" id="IPR036097">
    <property type="entry name" value="HisK_dim/P_sf"/>
</dbReference>
<evidence type="ECO:0000256" key="1">
    <source>
        <dbReference type="ARBA" id="ARBA00000085"/>
    </source>
</evidence>
<keyword evidence="8 12" id="KW-1133">Transmembrane helix</keyword>
<proteinExistence type="predicted"/>
<keyword evidence="9" id="KW-0902">Two-component regulatory system</keyword>
<sequence>MEPRARRPREWPLRTKLIAALVVLLALACVLIGVVSEFALGAFLTRQVDERLGSATIRATAFSGDHGHGDPLDAPGQASGTLNARIQNGRIADAATLSARGERQKLDPATTGALTAIPQDGRPHTQALGALGDYRLTSIPVPDGAIVTGLPLSGVHDTLLTVGLIFGGAAFAVVLGTGFAGAAAVRRTLRPLDRMAATATRVAELPLDRGEVALSERVPDTDPRTEIGQVGAALNRMLGHVGDALSARHENELRVRRFVADASHELRTPLAAIRGFAELAARQAAPSPGLAHAVGRIESEADRMTSLVEGLLLLARLDEGRPLQLSDVDLSRLVTDVVGDARIAGPRHEWAIDLPRDAVLVTGDAQRLHQVLANLLSNGRTHTPPGTTITTALALSGEDVVLTVTDDGPGIDPLVLPSVFERFARGDSSRSRVAGSTGLGMAIVAAVVVAHRGTVTATSEPGLTRFEVRLPRTAGAQQGHNGGRGRITTLAP</sequence>
<evidence type="ECO:0000256" key="12">
    <source>
        <dbReference type="SAM" id="Phobius"/>
    </source>
</evidence>
<dbReference type="PROSITE" id="PS50885">
    <property type="entry name" value="HAMP"/>
    <property type="match status" value="1"/>
</dbReference>
<dbReference type="InterPro" id="IPR005467">
    <property type="entry name" value="His_kinase_dom"/>
</dbReference>
<evidence type="ECO:0000259" key="14">
    <source>
        <dbReference type="PROSITE" id="PS50885"/>
    </source>
</evidence>
<dbReference type="CDD" id="cd06225">
    <property type="entry name" value="HAMP"/>
    <property type="match status" value="1"/>
</dbReference>
<dbReference type="PROSITE" id="PS51257">
    <property type="entry name" value="PROKAR_LIPOPROTEIN"/>
    <property type="match status" value="1"/>
</dbReference>
<evidence type="ECO:0000256" key="11">
    <source>
        <dbReference type="SAM" id="MobiDB-lite"/>
    </source>
</evidence>
<dbReference type="Pfam" id="PF02518">
    <property type="entry name" value="HATPase_c"/>
    <property type="match status" value="1"/>
</dbReference>
<feature type="domain" description="Histidine kinase" evidence="13">
    <location>
        <begin position="261"/>
        <end position="474"/>
    </location>
</feature>
<name>A0ABN2QDN9_9PSEU</name>
<dbReference type="PROSITE" id="PS50109">
    <property type="entry name" value="HIS_KIN"/>
    <property type="match status" value="1"/>
</dbReference>
<dbReference type="InterPro" id="IPR003661">
    <property type="entry name" value="HisK_dim/P_dom"/>
</dbReference>
<dbReference type="Pfam" id="PF00512">
    <property type="entry name" value="HisKA"/>
    <property type="match status" value="1"/>
</dbReference>
<dbReference type="GO" id="GO:0016301">
    <property type="term" value="F:kinase activity"/>
    <property type="evidence" value="ECO:0007669"/>
    <property type="project" value="UniProtKB-KW"/>
</dbReference>
<protein>
    <recommendedName>
        <fullName evidence="3">histidine kinase</fullName>
        <ecNumber evidence="3">2.7.13.3</ecNumber>
    </recommendedName>
</protein>
<feature type="domain" description="HAMP" evidence="14">
    <location>
        <begin position="186"/>
        <end position="246"/>
    </location>
</feature>
<dbReference type="InterPro" id="IPR003594">
    <property type="entry name" value="HATPase_dom"/>
</dbReference>
<comment type="catalytic activity">
    <reaction evidence="1">
        <text>ATP + protein L-histidine = ADP + protein N-phospho-L-histidine.</text>
        <dbReference type="EC" id="2.7.13.3"/>
    </reaction>
</comment>
<dbReference type="Pfam" id="PF00672">
    <property type="entry name" value="HAMP"/>
    <property type="match status" value="1"/>
</dbReference>
<reference evidence="15 16" key="1">
    <citation type="journal article" date="2019" name="Int. J. Syst. Evol. Microbiol.">
        <title>The Global Catalogue of Microorganisms (GCM) 10K type strain sequencing project: providing services to taxonomists for standard genome sequencing and annotation.</title>
        <authorList>
            <consortium name="The Broad Institute Genomics Platform"/>
            <consortium name="The Broad Institute Genome Sequencing Center for Infectious Disease"/>
            <person name="Wu L."/>
            <person name="Ma J."/>
        </authorList>
    </citation>
    <scope>NUCLEOTIDE SEQUENCE [LARGE SCALE GENOMIC DNA]</scope>
    <source>
        <strain evidence="15 16">JCM 14545</strain>
    </source>
</reference>
<organism evidence="15 16">
    <name type="scientific">Amycolatopsis minnesotensis</name>
    <dbReference type="NCBI Taxonomy" id="337894"/>
    <lineage>
        <taxon>Bacteria</taxon>
        <taxon>Bacillati</taxon>
        <taxon>Actinomycetota</taxon>
        <taxon>Actinomycetes</taxon>
        <taxon>Pseudonocardiales</taxon>
        <taxon>Pseudonocardiaceae</taxon>
        <taxon>Amycolatopsis</taxon>
    </lineage>
</organism>
<evidence type="ECO:0000259" key="13">
    <source>
        <dbReference type="PROSITE" id="PS50109"/>
    </source>
</evidence>